<evidence type="ECO:0000313" key="3">
    <source>
        <dbReference type="Proteomes" id="UP000759537"/>
    </source>
</evidence>
<feature type="compositionally biased region" description="Basic and acidic residues" evidence="1">
    <location>
        <begin position="56"/>
        <end position="65"/>
    </location>
</feature>
<evidence type="ECO:0000256" key="1">
    <source>
        <dbReference type="SAM" id="MobiDB-lite"/>
    </source>
</evidence>
<dbReference type="EMBL" id="WHVB01000012">
    <property type="protein sequence ID" value="KAF8477988.1"/>
    <property type="molecule type" value="Genomic_DNA"/>
</dbReference>
<reference evidence="2" key="1">
    <citation type="submission" date="2019-10" db="EMBL/GenBank/DDBJ databases">
        <authorList>
            <consortium name="DOE Joint Genome Institute"/>
            <person name="Kuo A."/>
            <person name="Miyauchi S."/>
            <person name="Kiss E."/>
            <person name="Drula E."/>
            <person name="Kohler A."/>
            <person name="Sanchez-Garcia M."/>
            <person name="Andreopoulos B."/>
            <person name="Barry K.W."/>
            <person name="Bonito G."/>
            <person name="Buee M."/>
            <person name="Carver A."/>
            <person name="Chen C."/>
            <person name="Cichocki N."/>
            <person name="Clum A."/>
            <person name="Culley D."/>
            <person name="Crous P.W."/>
            <person name="Fauchery L."/>
            <person name="Girlanda M."/>
            <person name="Hayes R."/>
            <person name="Keri Z."/>
            <person name="LaButti K."/>
            <person name="Lipzen A."/>
            <person name="Lombard V."/>
            <person name="Magnuson J."/>
            <person name="Maillard F."/>
            <person name="Morin E."/>
            <person name="Murat C."/>
            <person name="Nolan M."/>
            <person name="Ohm R."/>
            <person name="Pangilinan J."/>
            <person name="Pereira M."/>
            <person name="Perotto S."/>
            <person name="Peter M."/>
            <person name="Riley R."/>
            <person name="Sitrit Y."/>
            <person name="Stielow B."/>
            <person name="Szollosi G."/>
            <person name="Zifcakova L."/>
            <person name="Stursova M."/>
            <person name="Spatafora J.W."/>
            <person name="Tedersoo L."/>
            <person name="Vaario L.-M."/>
            <person name="Yamada A."/>
            <person name="Yan M."/>
            <person name="Wang P."/>
            <person name="Xu J."/>
            <person name="Bruns T."/>
            <person name="Baldrian P."/>
            <person name="Vilgalys R."/>
            <person name="Henrissat B."/>
            <person name="Grigoriev I.V."/>
            <person name="Hibbett D."/>
            <person name="Nagy L.G."/>
            <person name="Martin F.M."/>
        </authorList>
    </citation>
    <scope>NUCLEOTIDE SEQUENCE</scope>
    <source>
        <strain evidence="2">Prilba</strain>
    </source>
</reference>
<proteinExistence type="predicted"/>
<name>A0A9P5MT34_9AGAM</name>
<dbReference type="AlphaFoldDB" id="A0A9P5MT34"/>
<comment type="caution">
    <text evidence="2">The sequence shown here is derived from an EMBL/GenBank/DDBJ whole genome shotgun (WGS) entry which is preliminary data.</text>
</comment>
<protein>
    <submittedName>
        <fullName evidence="2">Uncharacterized protein</fullName>
    </submittedName>
</protein>
<feature type="region of interest" description="Disordered" evidence="1">
    <location>
        <begin position="46"/>
        <end position="112"/>
    </location>
</feature>
<keyword evidence="3" id="KW-1185">Reference proteome</keyword>
<feature type="compositionally biased region" description="Basic and acidic residues" evidence="1">
    <location>
        <begin position="81"/>
        <end position="112"/>
    </location>
</feature>
<sequence length="112" mass="11938">MLCLRPLALHTVSMPPVPMHMPALPRVCVEGVCEATGLHMHAKSNLSKGCRGRTRVGVDKGRAKGEGMGVGVGKKVPSGSRLRDRGGKGEVNMRGRGRGREVRLSADTLVEK</sequence>
<evidence type="ECO:0000313" key="2">
    <source>
        <dbReference type="EMBL" id="KAF8477988.1"/>
    </source>
</evidence>
<organism evidence="2 3">
    <name type="scientific">Russula ochroleuca</name>
    <dbReference type="NCBI Taxonomy" id="152965"/>
    <lineage>
        <taxon>Eukaryota</taxon>
        <taxon>Fungi</taxon>
        <taxon>Dikarya</taxon>
        <taxon>Basidiomycota</taxon>
        <taxon>Agaricomycotina</taxon>
        <taxon>Agaricomycetes</taxon>
        <taxon>Russulales</taxon>
        <taxon>Russulaceae</taxon>
        <taxon>Russula</taxon>
    </lineage>
</organism>
<gene>
    <name evidence="2" type="ORF">DFH94DRAFT_683157</name>
</gene>
<reference evidence="2" key="2">
    <citation type="journal article" date="2020" name="Nat. Commun.">
        <title>Large-scale genome sequencing of mycorrhizal fungi provides insights into the early evolution of symbiotic traits.</title>
        <authorList>
            <person name="Miyauchi S."/>
            <person name="Kiss E."/>
            <person name="Kuo A."/>
            <person name="Drula E."/>
            <person name="Kohler A."/>
            <person name="Sanchez-Garcia M."/>
            <person name="Morin E."/>
            <person name="Andreopoulos B."/>
            <person name="Barry K.W."/>
            <person name="Bonito G."/>
            <person name="Buee M."/>
            <person name="Carver A."/>
            <person name="Chen C."/>
            <person name="Cichocki N."/>
            <person name="Clum A."/>
            <person name="Culley D."/>
            <person name="Crous P.W."/>
            <person name="Fauchery L."/>
            <person name="Girlanda M."/>
            <person name="Hayes R.D."/>
            <person name="Keri Z."/>
            <person name="LaButti K."/>
            <person name="Lipzen A."/>
            <person name="Lombard V."/>
            <person name="Magnuson J."/>
            <person name="Maillard F."/>
            <person name="Murat C."/>
            <person name="Nolan M."/>
            <person name="Ohm R.A."/>
            <person name="Pangilinan J."/>
            <person name="Pereira M.F."/>
            <person name="Perotto S."/>
            <person name="Peter M."/>
            <person name="Pfister S."/>
            <person name="Riley R."/>
            <person name="Sitrit Y."/>
            <person name="Stielow J.B."/>
            <person name="Szollosi G."/>
            <person name="Zifcakova L."/>
            <person name="Stursova M."/>
            <person name="Spatafora J.W."/>
            <person name="Tedersoo L."/>
            <person name="Vaario L.M."/>
            <person name="Yamada A."/>
            <person name="Yan M."/>
            <person name="Wang P."/>
            <person name="Xu J."/>
            <person name="Bruns T."/>
            <person name="Baldrian P."/>
            <person name="Vilgalys R."/>
            <person name="Dunand C."/>
            <person name="Henrissat B."/>
            <person name="Grigoriev I.V."/>
            <person name="Hibbett D."/>
            <person name="Nagy L.G."/>
            <person name="Martin F.M."/>
        </authorList>
    </citation>
    <scope>NUCLEOTIDE SEQUENCE</scope>
    <source>
        <strain evidence="2">Prilba</strain>
    </source>
</reference>
<accession>A0A9P5MT34</accession>
<dbReference type="Proteomes" id="UP000759537">
    <property type="component" value="Unassembled WGS sequence"/>
</dbReference>